<accession>A0A0R3U8P9</accession>
<evidence type="ECO:0000313" key="1">
    <source>
        <dbReference type="EMBL" id="VDD77266.1"/>
    </source>
</evidence>
<protein>
    <submittedName>
        <fullName evidence="1 3">Uncharacterized protein</fullName>
    </submittedName>
</protein>
<name>A0A0R3U8P9_MESCO</name>
<reference evidence="3" key="1">
    <citation type="submission" date="2017-02" db="UniProtKB">
        <authorList>
            <consortium name="WormBaseParasite"/>
        </authorList>
    </citation>
    <scope>IDENTIFICATION</scope>
</reference>
<reference evidence="1 2" key="2">
    <citation type="submission" date="2018-10" db="EMBL/GenBank/DDBJ databases">
        <authorList>
            <consortium name="Pathogen Informatics"/>
        </authorList>
    </citation>
    <scope>NUCLEOTIDE SEQUENCE [LARGE SCALE GENOMIC DNA]</scope>
</reference>
<dbReference type="AlphaFoldDB" id="A0A0R3U8P9"/>
<dbReference type="EMBL" id="UXSR01000706">
    <property type="protein sequence ID" value="VDD77266.1"/>
    <property type="molecule type" value="Genomic_DNA"/>
</dbReference>
<dbReference type="Proteomes" id="UP000267029">
    <property type="component" value="Unassembled WGS sequence"/>
</dbReference>
<dbReference type="WBParaSite" id="MCOS_0000326801-mRNA-1">
    <property type="protein sequence ID" value="MCOS_0000326801-mRNA-1"/>
    <property type="gene ID" value="MCOS_0000326801"/>
</dbReference>
<proteinExistence type="predicted"/>
<organism evidence="3">
    <name type="scientific">Mesocestoides corti</name>
    <name type="common">Flatworm</name>
    <dbReference type="NCBI Taxonomy" id="53468"/>
    <lineage>
        <taxon>Eukaryota</taxon>
        <taxon>Metazoa</taxon>
        <taxon>Spiralia</taxon>
        <taxon>Lophotrochozoa</taxon>
        <taxon>Platyhelminthes</taxon>
        <taxon>Cestoda</taxon>
        <taxon>Eucestoda</taxon>
        <taxon>Cyclophyllidea</taxon>
        <taxon>Mesocestoididae</taxon>
        <taxon>Mesocestoides</taxon>
    </lineage>
</organism>
<sequence length="157" mass="16800">MGPVTLSGSACTSSIGASNARSWVTGARTASHLSSTNPSGSTISSFSLRLTSENNPQEQRKYTTILIDGLARIVTSTKLSLLNLDWFERLGLANNLVSSICDALHSSKLIGEQTTDIITRFASILQPGLGHCSATEATLRLLPDPKPIFRIVAVCRR</sequence>
<gene>
    <name evidence="1" type="ORF">MCOS_LOCUS3269</name>
</gene>
<evidence type="ECO:0000313" key="2">
    <source>
        <dbReference type="Proteomes" id="UP000267029"/>
    </source>
</evidence>
<dbReference type="OrthoDB" id="6261872at2759"/>
<keyword evidence="2" id="KW-1185">Reference proteome</keyword>
<evidence type="ECO:0000313" key="3">
    <source>
        <dbReference type="WBParaSite" id="MCOS_0000326801-mRNA-1"/>
    </source>
</evidence>